<organism evidence="1 2">
    <name type="scientific">Cystoisospora suis</name>
    <dbReference type="NCBI Taxonomy" id="483139"/>
    <lineage>
        <taxon>Eukaryota</taxon>
        <taxon>Sar</taxon>
        <taxon>Alveolata</taxon>
        <taxon>Apicomplexa</taxon>
        <taxon>Conoidasida</taxon>
        <taxon>Coccidia</taxon>
        <taxon>Eucoccidiorida</taxon>
        <taxon>Eimeriorina</taxon>
        <taxon>Sarcocystidae</taxon>
        <taxon>Cystoisospora</taxon>
    </lineage>
</organism>
<dbReference type="GO" id="GO:0000166">
    <property type="term" value="F:nucleotide binding"/>
    <property type="evidence" value="ECO:0007669"/>
    <property type="project" value="InterPro"/>
</dbReference>
<dbReference type="RefSeq" id="XP_067919741.1">
    <property type="nucleotide sequence ID" value="XM_068068283.1"/>
</dbReference>
<dbReference type="Gene3D" id="3.40.1110.10">
    <property type="entry name" value="Calcium-transporting ATPase, cytoplasmic domain N"/>
    <property type="match status" value="1"/>
</dbReference>
<dbReference type="GO" id="GO:0005886">
    <property type="term" value="C:plasma membrane"/>
    <property type="evidence" value="ECO:0007669"/>
    <property type="project" value="TreeGrafter"/>
</dbReference>
<dbReference type="OrthoDB" id="377733at2759"/>
<proteinExistence type="predicted"/>
<dbReference type="GO" id="GO:0005768">
    <property type="term" value="C:endosome"/>
    <property type="evidence" value="ECO:0007669"/>
    <property type="project" value="TreeGrafter"/>
</dbReference>
<dbReference type="SUPFAM" id="SSF56784">
    <property type="entry name" value="HAD-like"/>
    <property type="match status" value="1"/>
</dbReference>
<dbReference type="GO" id="GO:0045332">
    <property type="term" value="P:phospholipid translocation"/>
    <property type="evidence" value="ECO:0007669"/>
    <property type="project" value="TreeGrafter"/>
</dbReference>
<gene>
    <name evidence="1" type="ORF">CSUI_008145</name>
</gene>
<dbReference type="GO" id="GO:0140326">
    <property type="term" value="F:ATPase-coupled intramembrane lipid transporter activity"/>
    <property type="evidence" value="ECO:0007669"/>
    <property type="project" value="TreeGrafter"/>
</dbReference>
<dbReference type="Proteomes" id="UP000221165">
    <property type="component" value="Unassembled WGS sequence"/>
</dbReference>
<dbReference type="GO" id="GO:0006897">
    <property type="term" value="P:endocytosis"/>
    <property type="evidence" value="ECO:0007669"/>
    <property type="project" value="TreeGrafter"/>
</dbReference>
<keyword evidence="2" id="KW-1185">Reference proteome</keyword>
<dbReference type="PANTHER" id="PTHR24092:SF5">
    <property type="entry name" value="PHOSPHOLIPID-TRANSPORTING ATPASE"/>
    <property type="match status" value="1"/>
</dbReference>
<dbReference type="InterPro" id="IPR023299">
    <property type="entry name" value="ATPase_P-typ_cyto_dom_N"/>
</dbReference>
<dbReference type="InterPro" id="IPR023214">
    <property type="entry name" value="HAD_sf"/>
</dbReference>
<comment type="caution">
    <text evidence="1">The sequence shown here is derived from an EMBL/GenBank/DDBJ whole genome shotgun (WGS) entry which is preliminary data.</text>
</comment>
<sequence>MIPRLQPKGSHWLQEECDNFARQGLRTIVLAQKELTEVQYQIFSSRYAGARAAMTDRHAKCRREIEALEEDLKLIGLTGVEDKLQNEVPSTLESLRHAGVKVWMLTGDKIETATCVAVSAGLKARQHSLTVLASQDLHTPSQVQ</sequence>
<protein>
    <submittedName>
        <fullName evidence="1">Cation-transporting atpase family protein</fullName>
    </submittedName>
</protein>
<dbReference type="GeneID" id="94431494"/>
<dbReference type="AlphaFoldDB" id="A0A2C6KAZ2"/>
<dbReference type="PANTHER" id="PTHR24092">
    <property type="entry name" value="PROBABLE PHOSPHOLIPID-TRANSPORTING ATPASE"/>
    <property type="match status" value="1"/>
</dbReference>
<dbReference type="VEuPathDB" id="ToxoDB:CSUI_008145"/>
<dbReference type="EMBL" id="MIGC01004481">
    <property type="protein sequence ID" value="PHJ18030.1"/>
    <property type="molecule type" value="Genomic_DNA"/>
</dbReference>
<dbReference type="SUPFAM" id="SSF81660">
    <property type="entry name" value="Metal cation-transporting ATPase, ATP-binding domain N"/>
    <property type="match status" value="1"/>
</dbReference>
<reference evidence="1 2" key="1">
    <citation type="journal article" date="2017" name="Int. J. Parasitol.">
        <title>The genome of the protozoan parasite Cystoisospora suis and a reverse vaccinology approach to identify vaccine candidates.</title>
        <authorList>
            <person name="Palmieri N."/>
            <person name="Shrestha A."/>
            <person name="Ruttkowski B."/>
            <person name="Beck T."/>
            <person name="Vogl C."/>
            <person name="Tomley F."/>
            <person name="Blake D.P."/>
            <person name="Joachim A."/>
        </authorList>
    </citation>
    <scope>NUCLEOTIDE SEQUENCE [LARGE SCALE GENOMIC DNA]</scope>
    <source>
        <strain evidence="1 2">Wien I</strain>
    </source>
</reference>
<dbReference type="InterPro" id="IPR036412">
    <property type="entry name" value="HAD-like_sf"/>
</dbReference>
<name>A0A2C6KAZ2_9APIC</name>
<dbReference type="GO" id="GO:0006890">
    <property type="term" value="P:retrograde vesicle-mediated transport, Golgi to endoplasmic reticulum"/>
    <property type="evidence" value="ECO:0007669"/>
    <property type="project" value="TreeGrafter"/>
</dbReference>
<accession>A0A2C6KAZ2</accession>
<evidence type="ECO:0000313" key="2">
    <source>
        <dbReference type="Proteomes" id="UP000221165"/>
    </source>
</evidence>
<dbReference type="GO" id="GO:0005802">
    <property type="term" value="C:trans-Golgi network"/>
    <property type="evidence" value="ECO:0007669"/>
    <property type="project" value="TreeGrafter"/>
</dbReference>
<feature type="non-terminal residue" evidence="1">
    <location>
        <position position="144"/>
    </location>
</feature>
<evidence type="ECO:0000313" key="1">
    <source>
        <dbReference type="EMBL" id="PHJ18030.1"/>
    </source>
</evidence>
<dbReference type="Gene3D" id="3.40.50.1000">
    <property type="entry name" value="HAD superfamily/HAD-like"/>
    <property type="match status" value="1"/>
</dbReference>
<dbReference type="Pfam" id="PF13246">
    <property type="entry name" value="Cation_ATPase"/>
    <property type="match status" value="1"/>
</dbReference>